<proteinExistence type="predicted"/>
<organism evidence="2 3">
    <name type="scientific">Ornithinimicrobium faecis</name>
    <dbReference type="NCBI Taxonomy" id="2934158"/>
    <lineage>
        <taxon>Bacteria</taxon>
        <taxon>Bacillati</taxon>
        <taxon>Actinomycetota</taxon>
        <taxon>Actinomycetes</taxon>
        <taxon>Micrococcales</taxon>
        <taxon>Ornithinimicrobiaceae</taxon>
        <taxon>Ornithinimicrobium</taxon>
    </lineage>
</organism>
<dbReference type="Proteomes" id="UP001056455">
    <property type="component" value="Chromosome"/>
</dbReference>
<dbReference type="RefSeq" id="WP_252594514.1">
    <property type="nucleotide sequence ID" value="NZ_CP099489.1"/>
</dbReference>
<sequence length="138" mass="13664">MSRNVLRGATMVAVALGVAVLNWDAGTFMPSGPATHTFLVIYVLGGLLLAVAMLGDGTRADQGPALFAAAAASGLVGGAAVVATDWSGAANSGAYGALWVAVPLVAAGVLWCARIVRANRSLSHTGDVKSRSGASAQG</sequence>
<dbReference type="EMBL" id="CP099489">
    <property type="protein sequence ID" value="USQ81130.1"/>
    <property type="molecule type" value="Genomic_DNA"/>
</dbReference>
<keyword evidence="1" id="KW-0472">Membrane</keyword>
<gene>
    <name evidence="2" type="ORF">NF556_05655</name>
</gene>
<feature type="transmembrane region" description="Helical" evidence="1">
    <location>
        <begin position="35"/>
        <end position="54"/>
    </location>
</feature>
<feature type="transmembrane region" description="Helical" evidence="1">
    <location>
        <begin position="66"/>
        <end position="84"/>
    </location>
</feature>
<keyword evidence="1" id="KW-0812">Transmembrane</keyword>
<reference evidence="2" key="1">
    <citation type="submission" date="2022-06" db="EMBL/GenBank/DDBJ databases">
        <title>Ornithinimicrobium HY1793.</title>
        <authorList>
            <person name="Huang Y."/>
        </authorList>
    </citation>
    <scope>NUCLEOTIDE SEQUENCE</scope>
    <source>
        <strain evidence="2">HY1793</strain>
    </source>
</reference>
<keyword evidence="1" id="KW-1133">Transmembrane helix</keyword>
<accession>A0ABY4YWK9</accession>
<keyword evidence="3" id="KW-1185">Reference proteome</keyword>
<evidence type="ECO:0000313" key="3">
    <source>
        <dbReference type="Proteomes" id="UP001056455"/>
    </source>
</evidence>
<evidence type="ECO:0000256" key="1">
    <source>
        <dbReference type="SAM" id="Phobius"/>
    </source>
</evidence>
<protein>
    <submittedName>
        <fullName evidence="2">Uncharacterized protein</fullName>
    </submittedName>
</protein>
<name>A0ABY4YWK9_9MICO</name>
<evidence type="ECO:0000313" key="2">
    <source>
        <dbReference type="EMBL" id="USQ81130.1"/>
    </source>
</evidence>
<feature type="transmembrane region" description="Helical" evidence="1">
    <location>
        <begin position="5"/>
        <end position="23"/>
    </location>
</feature>
<feature type="transmembrane region" description="Helical" evidence="1">
    <location>
        <begin position="96"/>
        <end position="116"/>
    </location>
</feature>